<dbReference type="RefSeq" id="WP_197643816.1">
    <property type="nucleotide sequence ID" value="NZ_JAEACP010000010.1"/>
</dbReference>
<keyword evidence="2" id="KW-1185">Reference proteome</keyword>
<comment type="caution">
    <text evidence="1">The sequence shown here is derived from an EMBL/GenBank/DDBJ whole genome shotgun (WGS) entry which is preliminary data.</text>
</comment>
<dbReference type="Proteomes" id="UP001595445">
    <property type="component" value="Unassembled WGS sequence"/>
</dbReference>
<accession>A0ABV7E235</accession>
<protein>
    <submittedName>
        <fullName evidence="1">Uncharacterized protein</fullName>
    </submittedName>
</protein>
<dbReference type="EMBL" id="JBHRSM010000054">
    <property type="protein sequence ID" value="MFC3088660.1"/>
    <property type="molecule type" value="Genomic_DNA"/>
</dbReference>
<organism evidence="1 2">
    <name type="scientific">Tabrizicola soli</name>
    <dbReference type="NCBI Taxonomy" id="2185115"/>
    <lineage>
        <taxon>Bacteria</taxon>
        <taxon>Pseudomonadati</taxon>
        <taxon>Pseudomonadota</taxon>
        <taxon>Alphaproteobacteria</taxon>
        <taxon>Rhodobacterales</taxon>
        <taxon>Paracoccaceae</taxon>
        <taxon>Tabrizicola</taxon>
    </lineage>
</organism>
<name>A0ABV7E235_9RHOB</name>
<reference evidence="2" key="1">
    <citation type="journal article" date="2019" name="Int. J. Syst. Evol. Microbiol.">
        <title>The Global Catalogue of Microorganisms (GCM) 10K type strain sequencing project: providing services to taxonomists for standard genome sequencing and annotation.</title>
        <authorList>
            <consortium name="The Broad Institute Genomics Platform"/>
            <consortium name="The Broad Institute Genome Sequencing Center for Infectious Disease"/>
            <person name="Wu L."/>
            <person name="Ma J."/>
        </authorList>
    </citation>
    <scope>NUCLEOTIDE SEQUENCE [LARGE SCALE GENOMIC DNA]</scope>
    <source>
        <strain evidence="2">KCTC 62102</strain>
    </source>
</reference>
<evidence type="ECO:0000313" key="2">
    <source>
        <dbReference type="Proteomes" id="UP001595445"/>
    </source>
</evidence>
<proteinExistence type="predicted"/>
<gene>
    <name evidence="1" type="ORF">ACFOD6_21680</name>
</gene>
<evidence type="ECO:0000313" key="1">
    <source>
        <dbReference type="EMBL" id="MFC3088660.1"/>
    </source>
</evidence>
<sequence length="203" mass="23120">MSDAPELHLPATSEPLRVAIRRLRWFRQAFARQLDELAAETGLSFAVDDRRLAQVFVAWLRDVDAQNPHDPGQRRAYFDFVSALMLRNLLRDMPLEAGPLPPGADPSRAEYFWPEGFACTVFCLNVRAAVLEQEFDAETSLTPEFFSLRQWWSFRENAASDPNTAMGFFDVFAGNNPEWKLPDSFRQRLNRSLAAPEAQGRLG</sequence>